<evidence type="ECO:0000256" key="4">
    <source>
        <dbReference type="ARBA" id="ARBA00022692"/>
    </source>
</evidence>
<feature type="region of interest" description="Disordered" evidence="11">
    <location>
        <begin position="72"/>
        <end position="92"/>
    </location>
</feature>
<keyword evidence="4 10" id="KW-0812">Transmembrane</keyword>
<keyword evidence="7 10" id="KW-0445">Lipid transport</keyword>
<feature type="transmembrane region" description="Helical" evidence="10">
    <location>
        <begin position="153"/>
        <end position="173"/>
    </location>
</feature>
<organism evidence="12 13">
    <name type="scientific">Candolleomyces aberdarensis</name>
    <dbReference type="NCBI Taxonomy" id="2316362"/>
    <lineage>
        <taxon>Eukaryota</taxon>
        <taxon>Fungi</taxon>
        <taxon>Dikarya</taxon>
        <taxon>Basidiomycota</taxon>
        <taxon>Agaricomycotina</taxon>
        <taxon>Agaricomycetes</taxon>
        <taxon>Agaricomycetidae</taxon>
        <taxon>Agaricales</taxon>
        <taxon>Agaricineae</taxon>
        <taxon>Psathyrellaceae</taxon>
        <taxon>Candolleomyces</taxon>
    </lineage>
</organism>
<dbReference type="GO" id="GO:0006665">
    <property type="term" value="P:sphingolipid metabolic process"/>
    <property type="evidence" value="ECO:0007669"/>
    <property type="project" value="UniProtKB-UniRule"/>
</dbReference>
<accession>A0A4Q2DZ07</accession>
<evidence type="ECO:0000256" key="11">
    <source>
        <dbReference type="SAM" id="MobiDB-lite"/>
    </source>
</evidence>
<evidence type="ECO:0000256" key="7">
    <source>
        <dbReference type="ARBA" id="ARBA00023055"/>
    </source>
</evidence>
<protein>
    <recommendedName>
        <fullName evidence="10">Protein ARV</fullName>
    </recommendedName>
</protein>
<dbReference type="GO" id="GO:0005789">
    <property type="term" value="C:endoplasmic reticulum membrane"/>
    <property type="evidence" value="ECO:0007669"/>
    <property type="project" value="UniProtKB-SubCell"/>
</dbReference>
<comment type="function">
    <text evidence="10">Mediator of sterol homeostasis involved in sterol uptake, trafficking and distribution into membranes.</text>
</comment>
<comment type="similarity">
    <text evidence="2 10">Belongs to the ARV1 family.</text>
</comment>
<keyword evidence="10" id="KW-0746">Sphingolipid metabolism</keyword>
<evidence type="ECO:0000256" key="5">
    <source>
        <dbReference type="ARBA" id="ARBA00022824"/>
    </source>
</evidence>
<dbReference type="PANTHER" id="PTHR14467:SF0">
    <property type="entry name" value="PROTEIN ARV1"/>
    <property type="match status" value="1"/>
</dbReference>
<evidence type="ECO:0000256" key="3">
    <source>
        <dbReference type="ARBA" id="ARBA00022448"/>
    </source>
</evidence>
<keyword evidence="6 10" id="KW-1133">Transmembrane helix</keyword>
<feature type="transmembrane region" description="Helical" evidence="10">
    <location>
        <begin position="287"/>
        <end position="310"/>
    </location>
</feature>
<evidence type="ECO:0000256" key="1">
    <source>
        <dbReference type="ARBA" id="ARBA00004477"/>
    </source>
</evidence>
<dbReference type="InterPro" id="IPR007290">
    <property type="entry name" value="Arv1"/>
</dbReference>
<evidence type="ECO:0000256" key="6">
    <source>
        <dbReference type="ARBA" id="ARBA00022989"/>
    </source>
</evidence>
<dbReference type="EMBL" id="SDEE01000004">
    <property type="protein sequence ID" value="RXW25563.1"/>
    <property type="molecule type" value="Genomic_DNA"/>
</dbReference>
<comment type="subcellular location">
    <subcellularLocation>
        <location evidence="1 10">Endoplasmic reticulum membrane</location>
        <topology evidence="1 10">Multi-pass membrane protein</topology>
    </subcellularLocation>
    <subcellularLocation>
        <location evidence="10">Golgi apparatus membrane</location>
        <topology evidence="10">Multi-pass membrane protein</topology>
    </subcellularLocation>
</comment>
<dbReference type="STRING" id="2316362.A0A4Q2DZ07"/>
<keyword evidence="8 10" id="KW-0443">Lipid metabolism</keyword>
<comment type="caution">
    <text evidence="12">The sequence shown here is derived from an EMBL/GenBank/DDBJ whole genome shotgun (WGS) entry which is preliminary data.</text>
</comment>
<keyword evidence="13" id="KW-1185">Reference proteome</keyword>
<evidence type="ECO:0000256" key="10">
    <source>
        <dbReference type="RuleBase" id="RU368065"/>
    </source>
</evidence>
<evidence type="ECO:0000256" key="9">
    <source>
        <dbReference type="ARBA" id="ARBA00023136"/>
    </source>
</evidence>
<feature type="transmembrane region" description="Helical" evidence="10">
    <location>
        <begin position="100"/>
        <end position="121"/>
    </location>
</feature>
<dbReference type="Proteomes" id="UP000290288">
    <property type="component" value="Unassembled WGS sequence"/>
</dbReference>
<comment type="function">
    <text evidence="10">Regulates also the sphingolipid metabolism.</text>
</comment>
<dbReference type="Pfam" id="PF04161">
    <property type="entry name" value="Arv1"/>
    <property type="match status" value="1"/>
</dbReference>
<dbReference type="GO" id="GO:0000139">
    <property type="term" value="C:Golgi membrane"/>
    <property type="evidence" value="ECO:0007669"/>
    <property type="project" value="UniProtKB-SubCell"/>
</dbReference>
<dbReference type="GO" id="GO:0016125">
    <property type="term" value="P:sterol metabolic process"/>
    <property type="evidence" value="ECO:0007669"/>
    <property type="project" value="UniProtKB-UniRule"/>
</dbReference>
<evidence type="ECO:0000256" key="8">
    <source>
        <dbReference type="ARBA" id="ARBA00023098"/>
    </source>
</evidence>
<dbReference type="OrthoDB" id="2192830at2759"/>
<sequence length="326" mass="37364">MPICTTCTHSTEYLYTTYESEYNLRLEQCSNCKAFVDPYVEFDALTLFIDLILLKPGVYRHLLYNRGTEPRRLGQGEQKEQEKAAKQESSKYDPKEQRRWLLIAKLGPSLVFLDAFIRWSYLNPTSSSDPIIWTADMLKAFARILAGTVAETLAFHLGIIFVSYCVLKLVDWLQTWRTQSRTPSAVRQEFRLSLIPLTLFYSSLTKYFLLLLLTIWLPASSSKPPPTNQPLPSWADKVLPNNELAYWAFQSLDDDQLDREWLVRNVLGGMSAGFGLRVILDDIQPIFTTLIIVLGWGVKTLVANFVGRWIGGDQTFQEAWLAYSIP</sequence>
<feature type="transmembrane region" description="Helical" evidence="10">
    <location>
        <begin position="194"/>
        <end position="217"/>
    </location>
</feature>
<dbReference type="GO" id="GO:0032366">
    <property type="term" value="P:intracellular sterol transport"/>
    <property type="evidence" value="ECO:0007669"/>
    <property type="project" value="UniProtKB-UniRule"/>
</dbReference>
<name>A0A4Q2DZ07_9AGAR</name>
<dbReference type="PANTHER" id="PTHR14467">
    <property type="entry name" value="ARV1"/>
    <property type="match status" value="1"/>
</dbReference>
<proteinExistence type="inferred from homology"/>
<evidence type="ECO:0000313" key="12">
    <source>
        <dbReference type="EMBL" id="RXW25563.1"/>
    </source>
</evidence>
<dbReference type="AlphaFoldDB" id="A0A4Q2DZ07"/>
<dbReference type="GO" id="GO:0032541">
    <property type="term" value="C:cortical endoplasmic reticulum"/>
    <property type="evidence" value="ECO:0007669"/>
    <property type="project" value="TreeGrafter"/>
</dbReference>
<keyword evidence="10" id="KW-0333">Golgi apparatus</keyword>
<reference evidence="12 13" key="1">
    <citation type="submission" date="2019-01" db="EMBL/GenBank/DDBJ databases">
        <title>Draft genome sequence of Psathyrella aberdarensis IHI B618.</title>
        <authorList>
            <person name="Buettner E."/>
            <person name="Kellner H."/>
        </authorList>
    </citation>
    <scope>NUCLEOTIDE SEQUENCE [LARGE SCALE GENOMIC DNA]</scope>
    <source>
        <strain evidence="12 13">IHI B618</strain>
    </source>
</reference>
<evidence type="ECO:0000256" key="2">
    <source>
        <dbReference type="ARBA" id="ARBA00009187"/>
    </source>
</evidence>
<gene>
    <name evidence="12" type="ORF">EST38_g354</name>
</gene>
<evidence type="ECO:0000313" key="13">
    <source>
        <dbReference type="Proteomes" id="UP000290288"/>
    </source>
</evidence>
<keyword evidence="5 10" id="KW-0256">Endoplasmic reticulum</keyword>
<keyword evidence="3 10" id="KW-0813">Transport</keyword>
<dbReference type="GO" id="GO:0097036">
    <property type="term" value="P:regulation of plasma membrane sterol distribution"/>
    <property type="evidence" value="ECO:0007669"/>
    <property type="project" value="UniProtKB-UniRule"/>
</dbReference>
<keyword evidence="9 10" id="KW-0472">Membrane</keyword>